<feature type="transmembrane region" description="Helical" evidence="7">
    <location>
        <begin position="560"/>
        <end position="582"/>
    </location>
</feature>
<dbReference type="GO" id="GO:0022857">
    <property type="term" value="F:transmembrane transporter activity"/>
    <property type="evidence" value="ECO:0007669"/>
    <property type="project" value="InterPro"/>
</dbReference>
<dbReference type="SUPFAM" id="SSF103473">
    <property type="entry name" value="MFS general substrate transporter"/>
    <property type="match status" value="1"/>
</dbReference>
<evidence type="ECO:0000256" key="7">
    <source>
        <dbReference type="SAM" id="Phobius"/>
    </source>
</evidence>
<feature type="transmembrane region" description="Helical" evidence="7">
    <location>
        <begin position="302"/>
        <end position="323"/>
    </location>
</feature>
<dbReference type="InterPro" id="IPR000109">
    <property type="entry name" value="POT_fam"/>
</dbReference>
<organism evidence="8 9">
    <name type="scientific">Collybia nuda</name>
    <dbReference type="NCBI Taxonomy" id="64659"/>
    <lineage>
        <taxon>Eukaryota</taxon>
        <taxon>Fungi</taxon>
        <taxon>Dikarya</taxon>
        <taxon>Basidiomycota</taxon>
        <taxon>Agaricomycotina</taxon>
        <taxon>Agaricomycetes</taxon>
        <taxon>Agaricomycetidae</taxon>
        <taxon>Agaricales</taxon>
        <taxon>Tricholomatineae</taxon>
        <taxon>Clitocybaceae</taxon>
        <taxon>Collybia</taxon>
    </lineage>
</organism>
<feature type="transmembrane region" description="Helical" evidence="7">
    <location>
        <begin position="475"/>
        <end position="492"/>
    </location>
</feature>
<feature type="transmembrane region" description="Helical" evidence="7">
    <location>
        <begin position="276"/>
        <end position="296"/>
    </location>
</feature>
<dbReference type="GO" id="GO:0006857">
    <property type="term" value="P:oligopeptide transport"/>
    <property type="evidence" value="ECO:0007669"/>
    <property type="project" value="InterPro"/>
</dbReference>
<dbReference type="PROSITE" id="PS01022">
    <property type="entry name" value="PTR2_1"/>
    <property type="match status" value="1"/>
</dbReference>
<evidence type="ECO:0000256" key="2">
    <source>
        <dbReference type="ARBA" id="ARBA00005982"/>
    </source>
</evidence>
<evidence type="ECO:0000256" key="3">
    <source>
        <dbReference type="ARBA" id="ARBA00022692"/>
    </source>
</evidence>
<dbReference type="Proteomes" id="UP000807353">
    <property type="component" value="Unassembled WGS sequence"/>
</dbReference>
<reference evidence="8" key="1">
    <citation type="submission" date="2020-11" db="EMBL/GenBank/DDBJ databases">
        <authorList>
            <consortium name="DOE Joint Genome Institute"/>
            <person name="Ahrendt S."/>
            <person name="Riley R."/>
            <person name="Andreopoulos W."/>
            <person name="Labutti K."/>
            <person name="Pangilinan J."/>
            <person name="Ruiz-Duenas F.J."/>
            <person name="Barrasa J.M."/>
            <person name="Sanchez-Garcia M."/>
            <person name="Camarero S."/>
            <person name="Miyauchi S."/>
            <person name="Serrano A."/>
            <person name="Linde D."/>
            <person name="Babiker R."/>
            <person name="Drula E."/>
            <person name="Ayuso-Fernandez I."/>
            <person name="Pacheco R."/>
            <person name="Padilla G."/>
            <person name="Ferreira P."/>
            <person name="Barriuso J."/>
            <person name="Kellner H."/>
            <person name="Castanera R."/>
            <person name="Alfaro M."/>
            <person name="Ramirez L."/>
            <person name="Pisabarro A.G."/>
            <person name="Kuo A."/>
            <person name="Tritt A."/>
            <person name="Lipzen A."/>
            <person name="He G."/>
            <person name="Yan M."/>
            <person name="Ng V."/>
            <person name="Cullen D."/>
            <person name="Martin F."/>
            <person name="Rosso M.-N."/>
            <person name="Henrissat B."/>
            <person name="Hibbett D."/>
            <person name="Martinez A.T."/>
            <person name="Grigoriev I.V."/>
        </authorList>
    </citation>
    <scope>NUCLEOTIDE SEQUENCE</scope>
    <source>
        <strain evidence="8">CBS 247.69</strain>
    </source>
</reference>
<feature type="region of interest" description="Disordered" evidence="6">
    <location>
        <begin position="45"/>
        <end position="70"/>
    </location>
</feature>
<dbReference type="Pfam" id="PF00854">
    <property type="entry name" value="PTR2"/>
    <property type="match status" value="1"/>
</dbReference>
<proteinExistence type="inferred from homology"/>
<evidence type="ECO:0000313" key="8">
    <source>
        <dbReference type="EMBL" id="KAF9463711.1"/>
    </source>
</evidence>
<evidence type="ECO:0000256" key="1">
    <source>
        <dbReference type="ARBA" id="ARBA00004141"/>
    </source>
</evidence>
<keyword evidence="4 7" id="KW-1133">Transmembrane helix</keyword>
<gene>
    <name evidence="8" type="ORF">BDZ94DRAFT_1258367</name>
</gene>
<comment type="caution">
    <text evidence="8">The sequence shown here is derived from an EMBL/GenBank/DDBJ whole genome shotgun (WGS) entry which is preliminary data.</text>
</comment>
<feature type="transmembrane region" description="Helical" evidence="7">
    <location>
        <begin position="167"/>
        <end position="184"/>
    </location>
</feature>
<keyword evidence="9" id="KW-1185">Reference proteome</keyword>
<dbReference type="OrthoDB" id="8904098at2759"/>
<evidence type="ECO:0000256" key="6">
    <source>
        <dbReference type="SAM" id="MobiDB-lite"/>
    </source>
</evidence>
<dbReference type="EMBL" id="MU150260">
    <property type="protein sequence ID" value="KAF9463711.1"/>
    <property type="molecule type" value="Genomic_DNA"/>
</dbReference>
<evidence type="ECO:0000256" key="5">
    <source>
        <dbReference type="ARBA" id="ARBA00023136"/>
    </source>
</evidence>
<dbReference type="InterPro" id="IPR018456">
    <property type="entry name" value="PTR2_symporter_CS"/>
</dbReference>
<name>A0A9P5Y9F0_9AGAR</name>
<feature type="transmembrane region" description="Helical" evidence="7">
    <location>
        <begin position="191"/>
        <end position="213"/>
    </location>
</feature>
<accession>A0A9P5Y9F0</accession>
<dbReference type="PANTHER" id="PTHR11654">
    <property type="entry name" value="OLIGOPEPTIDE TRANSPORTER-RELATED"/>
    <property type="match status" value="1"/>
</dbReference>
<sequence length="648" mass="70746">MGCAFIENSPCSYPPHIRSHLPNPCTSRLPSRNVPLFAMASYPTEKSEKESAHASSISNEKLDYQGEPDGSSIVEGSEGVTEHELLTLRHVADRLPYTSWLVVIVEFAERWTYYGTTNIYNNYIQFKLPPGSDNGSVPPGLRGGDTVAGALGRGQQKAFAIRTFNSFWVYITPWVGGILADTLWGRYKTILIFSIVCLIGHVILVASSSPAALANSNTALGLLVLSIVVMGLGAGAIKANVSPMIAEQYTGKLRKETLPSGEVVIKSPAVTIQSMYLWFYAAINFGSCGAISASFLARDNGYWVAFLVPTCIFVLVPLVLIVGRKNYVVTPPRGSILLETMRVIGFALASHWSINPMRTIRAIRAPDFWDPARPSSYEAGKIPAKMTWDDEFVGEVGRTLNACSVFLFFPVFWLCYSQIDGNLGTVAAGMTLNGTPNDLIQNLNPISIIIMIPIFDRLIYPFLRSRGINFSPIKRIYAGFLVAGLAMVYSAVLEHYIQQSSPCHDGEPAACEIDGLHVASPLNVWIVAGPYILVGMAEIFASITSLEYAFTKAPKRMKSVVMAFSQFQTALSSALNFALTAVNIEQKFVWLFGSFAVTAWIVGTIFFITFRGLDRREAELNAIGQGDRAGFKGEAKELTTNPGAVKSS</sequence>
<evidence type="ECO:0000256" key="4">
    <source>
        <dbReference type="ARBA" id="ARBA00022989"/>
    </source>
</evidence>
<feature type="transmembrane region" description="Helical" evidence="7">
    <location>
        <begin position="588"/>
        <end position="610"/>
    </location>
</feature>
<feature type="transmembrane region" description="Helical" evidence="7">
    <location>
        <begin position="524"/>
        <end position="548"/>
    </location>
</feature>
<comment type="subcellular location">
    <subcellularLocation>
        <location evidence="1">Membrane</location>
        <topology evidence="1">Multi-pass membrane protein</topology>
    </subcellularLocation>
</comment>
<evidence type="ECO:0000313" key="9">
    <source>
        <dbReference type="Proteomes" id="UP000807353"/>
    </source>
</evidence>
<protein>
    <submittedName>
        <fullName evidence="8">Peptide transporter PTR2B</fullName>
    </submittedName>
</protein>
<dbReference type="AlphaFoldDB" id="A0A9P5Y9F0"/>
<keyword evidence="5 7" id="KW-0472">Membrane</keyword>
<dbReference type="GO" id="GO:0016020">
    <property type="term" value="C:membrane"/>
    <property type="evidence" value="ECO:0007669"/>
    <property type="project" value="UniProtKB-SubCell"/>
</dbReference>
<feature type="transmembrane region" description="Helical" evidence="7">
    <location>
        <begin position="219"/>
        <end position="237"/>
    </location>
</feature>
<keyword evidence="3 7" id="KW-0812">Transmembrane</keyword>
<comment type="similarity">
    <text evidence="2">Belongs to the major facilitator superfamily. Proton-dependent oligopeptide transporter (POT/PTR) (TC 2.A.17) family.</text>
</comment>
<dbReference type="InterPro" id="IPR036259">
    <property type="entry name" value="MFS_trans_sf"/>
</dbReference>
<dbReference type="Gene3D" id="1.20.1250.20">
    <property type="entry name" value="MFS general substrate transporter like domains"/>
    <property type="match status" value="1"/>
</dbReference>